<accession>A0A150U214</accession>
<evidence type="ECO:0000313" key="2">
    <source>
        <dbReference type="Proteomes" id="UP000075502"/>
    </source>
</evidence>
<comment type="caution">
    <text evidence="1">The sequence shown here is derived from an EMBL/GenBank/DDBJ whole genome shotgun (WGS) entry which is preliminary data.</text>
</comment>
<sequence length="78" mass="8934">MEEIAMGNNEEADAASGHDIADGRIRWFAVRGNYRPGLFPIYDDAVRVVAWRPCDDPQNWEALFVDGKYAGSRRWTYP</sequence>
<name>A0A150U214_SORCE</name>
<gene>
    <name evidence="1" type="ORF">BE21_58405</name>
</gene>
<dbReference type="EMBL" id="JEME01000160">
    <property type="protein sequence ID" value="KYG10992.1"/>
    <property type="molecule type" value="Genomic_DNA"/>
</dbReference>
<protein>
    <submittedName>
        <fullName evidence="1">Uncharacterized protein</fullName>
    </submittedName>
</protein>
<dbReference type="AlphaFoldDB" id="A0A150U214"/>
<dbReference type="Proteomes" id="UP000075502">
    <property type="component" value="Unassembled WGS sequence"/>
</dbReference>
<evidence type="ECO:0000313" key="1">
    <source>
        <dbReference type="EMBL" id="KYG10992.1"/>
    </source>
</evidence>
<reference evidence="1 2" key="1">
    <citation type="submission" date="2014-02" db="EMBL/GenBank/DDBJ databases">
        <title>The small core and large imbalanced accessory genome model reveals a collaborative survival strategy of Sorangium cellulosum strains in nature.</title>
        <authorList>
            <person name="Han K."/>
            <person name="Peng R."/>
            <person name="Blom J."/>
            <person name="Li Y.-Z."/>
        </authorList>
    </citation>
    <scope>NUCLEOTIDE SEQUENCE [LARGE SCALE GENOMIC DNA]</scope>
    <source>
        <strain evidence="1 2">So0007-03</strain>
    </source>
</reference>
<proteinExistence type="predicted"/>
<organism evidence="1 2">
    <name type="scientific">Sorangium cellulosum</name>
    <name type="common">Polyangium cellulosum</name>
    <dbReference type="NCBI Taxonomy" id="56"/>
    <lineage>
        <taxon>Bacteria</taxon>
        <taxon>Pseudomonadati</taxon>
        <taxon>Myxococcota</taxon>
        <taxon>Polyangia</taxon>
        <taxon>Polyangiales</taxon>
        <taxon>Polyangiaceae</taxon>
        <taxon>Sorangium</taxon>
    </lineage>
</organism>